<evidence type="ECO:0000313" key="1">
    <source>
        <dbReference type="EMBL" id="KAJ1897101.1"/>
    </source>
</evidence>
<dbReference type="Proteomes" id="UP001150581">
    <property type="component" value="Unassembled WGS sequence"/>
</dbReference>
<comment type="caution">
    <text evidence="1">The sequence shown here is derived from an EMBL/GenBank/DDBJ whole genome shotgun (WGS) entry which is preliminary data.</text>
</comment>
<accession>A0ACC1IMZ5</accession>
<organism evidence="1 2">
    <name type="scientific">Kickxella alabastrina</name>
    <dbReference type="NCBI Taxonomy" id="61397"/>
    <lineage>
        <taxon>Eukaryota</taxon>
        <taxon>Fungi</taxon>
        <taxon>Fungi incertae sedis</taxon>
        <taxon>Zoopagomycota</taxon>
        <taxon>Kickxellomycotina</taxon>
        <taxon>Kickxellomycetes</taxon>
        <taxon>Kickxellales</taxon>
        <taxon>Kickxellaceae</taxon>
        <taxon>Kickxella</taxon>
    </lineage>
</organism>
<keyword evidence="2" id="KW-1185">Reference proteome</keyword>
<protein>
    <submittedName>
        <fullName evidence="1">Uncharacterized protein</fullName>
    </submittedName>
</protein>
<evidence type="ECO:0000313" key="2">
    <source>
        <dbReference type="Proteomes" id="UP001150581"/>
    </source>
</evidence>
<name>A0ACC1IMZ5_9FUNG</name>
<sequence>MTLSAFLSRFTSRTPAPRRLQPYSTQTQTSSSSATKPQQKPKSSPQQENIGILRAYGKPVSTIFLWSALTYMTLQAVWSKLYSDEMRLETETKMEEIKAELERLE</sequence>
<proteinExistence type="predicted"/>
<dbReference type="EMBL" id="JANBPG010000367">
    <property type="protein sequence ID" value="KAJ1897101.1"/>
    <property type="molecule type" value="Genomic_DNA"/>
</dbReference>
<gene>
    <name evidence="1" type="ORF">LPJ66_003588</name>
</gene>
<reference evidence="1" key="1">
    <citation type="submission" date="2022-07" db="EMBL/GenBank/DDBJ databases">
        <title>Phylogenomic reconstructions and comparative analyses of Kickxellomycotina fungi.</title>
        <authorList>
            <person name="Reynolds N.K."/>
            <person name="Stajich J.E."/>
            <person name="Barry K."/>
            <person name="Grigoriev I.V."/>
            <person name="Crous P."/>
            <person name="Smith M.E."/>
        </authorList>
    </citation>
    <scope>NUCLEOTIDE SEQUENCE</scope>
    <source>
        <strain evidence="1">Benny 63K</strain>
    </source>
</reference>